<sequence length="556" mass="62004">MKPQNQKTPSTSKGSSHKHSSSSSAPHRKSRWETGNHSSEKPGSKSSSKRFDEAAGSAPPAVPSTVAPPLAPIPLPKSAAAAPFPLPDIPPPPVPPPAYGFHNLERRTIVLADGSVRSYFALPPDEYPPVRPLSDVAPGEKFLPFGPGPDRPFDPHYPPTVRMSPDGFRREIDHRDRGTGEHDYWASLGLDGRGPPDSSLKRKYGDEERDRERQRDPRDDMMRERHHFSHHGHNGFPMVPDGHRLEYGGGGPSSPFRRREEDFRSSKHVKVADDSYSRRGFPRDEFNSKHADVDPLAIKRAFLRFTKSLNESASQRKSYLEDGKYSPLQCLACGRSSKDYKDVHALVMHAYNSSDAASRSDHLGLHKALCVLKGWNYSRAPDSSKAYQSLPIDEATASKEDLIIWPPVVIVHNTNLGRGKDGRMEGMGNKEMDTKLRDLGFGGGKSKSIYGKEGHLGITVVKFANNLDGLKEAELLVEYFERDNHGRKGWTRAQSSSQSAEDDEKNPYLVKLDEKTREKKRILYGYLGTASDLDKVDFDVKKKAIIKSRKQLDLSD</sequence>
<evidence type="ECO:0000313" key="3">
    <source>
        <dbReference type="EMBL" id="KAG9451994.1"/>
    </source>
</evidence>
<feature type="region of interest" description="Disordered" evidence="1">
    <location>
        <begin position="246"/>
        <end position="269"/>
    </location>
</feature>
<dbReference type="Gene3D" id="3.30.70.2890">
    <property type="entry name" value="XS domain"/>
    <property type="match status" value="1"/>
</dbReference>
<keyword evidence="4" id="KW-1185">Reference proteome</keyword>
<feature type="compositionally biased region" description="Basic and acidic residues" evidence="1">
    <location>
        <begin position="257"/>
        <end position="269"/>
    </location>
</feature>
<evidence type="ECO:0000259" key="2">
    <source>
        <dbReference type="Pfam" id="PF03468"/>
    </source>
</evidence>
<feature type="region of interest" description="Disordered" evidence="1">
    <location>
        <begin position="487"/>
        <end position="506"/>
    </location>
</feature>
<dbReference type="AlphaFoldDB" id="A0AAV7ETM1"/>
<feature type="compositionally biased region" description="Basic and acidic residues" evidence="1">
    <location>
        <begin position="199"/>
        <end position="220"/>
    </location>
</feature>
<feature type="region of interest" description="Disordered" evidence="1">
    <location>
        <begin position="141"/>
        <end position="220"/>
    </location>
</feature>
<feature type="compositionally biased region" description="Pro residues" evidence="1">
    <location>
        <begin position="146"/>
        <end position="158"/>
    </location>
</feature>
<evidence type="ECO:0000313" key="4">
    <source>
        <dbReference type="Proteomes" id="UP000825729"/>
    </source>
</evidence>
<organism evidence="3 4">
    <name type="scientific">Aristolochia fimbriata</name>
    <name type="common">White veined hardy Dutchman's pipe vine</name>
    <dbReference type="NCBI Taxonomy" id="158543"/>
    <lineage>
        <taxon>Eukaryota</taxon>
        <taxon>Viridiplantae</taxon>
        <taxon>Streptophyta</taxon>
        <taxon>Embryophyta</taxon>
        <taxon>Tracheophyta</taxon>
        <taxon>Spermatophyta</taxon>
        <taxon>Magnoliopsida</taxon>
        <taxon>Magnoliidae</taxon>
        <taxon>Piperales</taxon>
        <taxon>Aristolochiaceae</taxon>
        <taxon>Aristolochia</taxon>
    </lineage>
</organism>
<gene>
    <name evidence="3" type="ORF">H6P81_004898</name>
</gene>
<name>A0AAV7ETM1_ARIFI</name>
<feature type="domain" description="XS" evidence="2">
    <location>
        <begin position="400"/>
        <end position="534"/>
    </location>
</feature>
<dbReference type="PANTHER" id="PTHR46619">
    <property type="entry name" value="RNA RECOGNITION MOTIF XS DOMAIN PROTEIN-RELATED"/>
    <property type="match status" value="1"/>
</dbReference>
<comment type="caution">
    <text evidence="3">The sequence shown here is derived from an EMBL/GenBank/DDBJ whole genome shotgun (WGS) entry which is preliminary data.</text>
</comment>
<dbReference type="Proteomes" id="UP000825729">
    <property type="component" value="Unassembled WGS sequence"/>
</dbReference>
<dbReference type="InterPro" id="IPR005380">
    <property type="entry name" value="XS_domain"/>
</dbReference>
<protein>
    <recommendedName>
        <fullName evidence="2">XS domain-containing protein</fullName>
    </recommendedName>
</protein>
<proteinExistence type="predicted"/>
<feature type="compositionally biased region" description="Pro residues" evidence="1">
    <location>
        <begin position="84"/>
        <end position="98"/>
    </location>
</feature>
<evidence type="ECO:0000256" key="1">
    <source>
        <dbReference type="SAM" id="MobiDB-lite"/>
    </source>
</evidence>
<reference evidence="3 4" key="1">
    <citation type="submission" date="2021-07" db="EMBL/GenBank/DDBJ databases">
        <title>The Aristolochia fimbriata genome: insights into angiosperm evolution, floral development and chemical biosynthesis.</title>
        <authorList>
            <person name="Jiao Y."/>
        </authorList>
    </citation>
    <scope>NUCLEOTIDE SEQUENCE [LARGE SCALE GENOMIC DNA]</scope>
    <source>
        <strain evidence="3">IBCAS-2021</strain>
        <tissue evidence="3">Leaf</tissue>
    </source>
</reference>
<dbReference type="Pfam" id="PF03468">
    <property type="entry name" value="XS"/>
    <property type="match status" value="1"/>
</dbReference>
<feature type="region of interest" description="Disordered" evidence="1">
    <location>
        <begin position="1"/>
        <end position="101"/>
    </location>
</feature>
<feature type="compositionally biased region" description="Low complexity" evidence="1">
    <location>
        <begin position="54"/>
        <end position="68"/>
    </location>
</feature>
<accession>A0AAV7ETM1</accession>
<dbReference type="EMBL" id="JAINDJ010000003">
    <property type="protein sequence ID" value="KAG9451994.1"/>
    <property type="molecule type" value="Genomic_DNA"/>
</dbReference>
<feature type="compositionally biased region" description="Basic and acidic residues" evidence="1">
    <location>
        <begin position="167"/>
        <end position="184"/>
    </location>
</feature>
<feature type="compositionally biased region" description="Basic residues" evidence="1">
    <location>
        <begin position="15"/>
        <end position="30"/>
    </location>
</feature>
<dbReference type="GO" id="GO:0031047">
    <property type="term" value="P:regulatory ncRNA-mediated gene silencing"/>
    <property type="evidence" value="ECO:0007669"/>
    <property type="project" value="InterPro"/>
</dbReference>
<feature type="compositionally biased region" description="Basic and acidic residues" evidence="1">
    <location>
        <begin position="31"/>
        <end position="53"/>
    </location>
</feature>
<dbReference type="InterPro" id="IPR038588">
    <property type="entry name" value="XS_domain_sf"/>
</dbReference>
<dbReference type="PANTHER" id="PTHR46619:SF3">
    <property type="entry name" value="RNA RECOGNITION MOTIF XS DOMAIN PROTEIN"/>
    <property type="match status" value="1"/>
</dbReference>